<dbReference type="GO" id="GO:0004722">
    <property type="term" value="F:protein serine/threonine phosphatase activity"/>
    <property type="evidence" value="ECO:0007669"/>
    <property type="project" value="InterPro"/>
</dbReference>
<keyword evidence="2" id="KW-0812">Transmembrane</keyword>
<evidence type="ECO:0000259" key="3">
    <source>
        <dbReference type="PROSITE" id="PS51746"/>
    </source>
</evidence>
<organism evidence="4 5">
    <name type="scientific">Sorangium cellulosum</name>
    <name type="common">Polyangium cellulosum</name>
    <dbReference type="NCBI Taxonomy" id="56"/>
    <lineage>
        <taxon>Bacteria</taxon>
        <taxon>Pseudomonadati</taxon>
        <taxon>Myxococcota</taxon>
        <taxon>Polyangia</taxon>
        <taxon>Polyangiales</taxon>
        <taxon>Polyangiaceae</taxon>
        <taxon>Sorangium</taxon>
    </lineage>
</organism>
<feature type="domain" description="PPM-type phosphatase" evidence="3">
    <location>
        <begin position="14"/>
        <end position="257"/>
    </location>
</feature>
<feature type="compositionally biased region" description="Low complexity" evidence="1">
    <location>
        <begin position="684"/>
        <end position="701"/>
    </location>
</feature>
<dbReference type="SMART" id="SM00332">
    <property type="entry name" value="PP2Cc"/>
    <property type="match status" value="1"/>
</dbReference>
<reference evidence="4 5" key="1">
    <citation type="submission" date="2015-09" db="EMBL/GenBank/DDBJ databases">
        <title>Sorangium comparison.</title>
        <authorList>
            <person name="Zaburannyi N."/>
            <person name="Bunk B."/>
            <person name="Overmann J."/>
            <person name="Mueller R."/>
        </authorList>
    </citation>
    <scope>NUCLEOTIDE SEQUENCE [LARGE SCALE GENOMIC DNA]</scope>
    <source>
        <strain evidence="4 5">So ce26</strain>
    </source>
</reference>
<dbReference type="InterPro" id="IPR036457">
    <property type="entry name" value="PPM-type-like_dom_sf"/>
</dbReference>
<evidence type="ECO:0000313" key="4">
    <source>
        <dbReference type="EMBL" id="AUX41435.1"/>
    </source>
</evidence>
<feature type="region of interest" description="Disordered" evidence="1">
    <location>
        <begin position="544"/>
        <end position="661"/>
    </location>
</feature>
<dbReference type="InterPro" id="IPR015655">
    <property type="entry name" value="PP2C"/>
</dbReference>
<dbReference type="Pfam" id="PF13672">
    <property type="entry name" value="PP2C_2"/>
    <property type="match status" value="1"/>
</dbReference>
<feature type="compositionally biased region" description="Low complexity" evidence="1">
    <location>
        <begin position="389"/>
        <end position="410"/>
    </location>
</feature>
<dbReference type="OrthoDB" id="9801841at2"/>
<dbReference type="RefSeq" id="WP_104979691.1">
    <property type="nucleotide sequence ID" value="NZ_CP012673.1"/>
</dbReference>
<evidence type="ECO:0000313" key="5">
    <source>
        <dbReference type="Proteomes" id="UP000238348"/>
    </source>
</evidence>
<evidence type="ECO:0000256" key="2">
    <source>
        <dbReference type="SAM" id="Phobius"/>
    </source>
</evidence>
<dbReference type="Gene3D" id="3.60.40.10">
    <property type="entry name" value="PPM-type phosphatase domain"/>
    <property type="match status" value="1"/>
</dbReference>
<dbReference type="InterPro" id="IPR001932">
    <property type="entry name" value="PPM-type_phosphatase-like_dom"/>
</dbReference>
<dbReference type="Proteomes" id="UP000238348">
    <property type="component" value="Chromosome"/>
</dbReference>
<dbReference type="PROSITE" id="PS51746">
    <property type="entry name" value="PPM_2"/>
    <property type="match status" value="1"/>
</dbReference>
<dbReference type="SUPFAM" id="SSF81606">
    <property type="entry name" value="PP2C-like"/>
    <property type="match status" value="1"/>
</dbReference>
<dbReference type="AlphaFoldDB" id="A0A2L0EQ82"/>
<feature type="region of interest" description="Disordered" evidence="1">
    <location>
        <begin position="300"/>
        <end position="319"/>
    </location>
</feature>
<dbReference type="CDD" id="cd00143">
    <property type="entry name" value="PP2Cc"/>
    <property type="match status" value="1"/>
</dbReference>
<evidence type="ECO:0000256" key="1">
    <source>
        <dbReference type="SAM" id="MobiDB-lite"/>
    </source>
</evidence>
<name>A0A2L0EQ82_SORCE</name>
<dbReference type="PANTHER" id="PTHR47992">
    <property type="entry name" value="PROTEIN PHOSPHATASE"/>
    <property type="match status" value="1"/>
</dbReference>
<feature type="region of interest" description="Disordered" evidence="1">
    <location>
        <begin position="330"/>
        <end position="410"/>
    </location>
</feature>
<gene>
    <name evidence="4" type="ORF">SOCE26_028470</name>
</gene>
<feature type="compositionally biased region" description="Low complexity" evidence="1">
    <location>
        <begin position="544"/>
        <end position="568"/>
    </location>
</feature>
<proteinExistence type="predicted"/>
<feature type="compositionally biased region" description="Low complexity" evidence="1">
    <location>
        <begin position="330"/>
        <end position="354"/>
    </location>
</feature>
<accession>A0A2L0EQ82</accession>
<keyword evidence="2" id="KW-0472">Membrane</keyword>
<feature type="region of interest" description="Disordered" evidence="1">
    <location>
        <begin position="674"/>
        <end position="701"/>
    </location>
</feature>
<dbReference type="EMBL" id="CP012673">
    <property type="protein sequence ID" value="AUX41435.1"/>
    <property type="molecule type" value="Genomic_DNA"/>
</dbReference>
<protein>
    <submittedName>
        <fullName evidence="4">Phosphoprotein phosphatase</fullName>
    </submittedName>
</protein>
<keyword evidence="2" id="KW-1133">Transmembrane helix</keyword>
<feature type="compositionally biased region" description="Low complexity" evidence="1">
    <location>
        <begin position="576"/>
        <end position="661"/>
    </location>
</feature>
<dbReference type="SMART" id="SM00331">
    <property type="entry name" value="PP2C_SIG"/>
    <property type="match status" value="1"/>
</dbReference>
<feature type="transmembrane region" description="Helical" evidence="2">
    <location>
        <begin position="708"/>
        <end position="732"/>
    </location>
</feature>
<feature type="region of interest" description="Disordered" evidence="1">
    <location>
        <begin position="267"/>
        <end position="293"/>
    </location>
</feature>
<sequence length="735" mass="71954">MMPPTESSLRLKIEFAQHSDPGRDPNKQVNEDACGYAETQLGHLCVLCDGMGGHYGGSEASRTAIKTIFEVIEQTPATAAPGAALKAAIEEAGRRVYRLGGQAENRVRPGSTAVAMLLHDAGVDVAHVGDSRAYVIRAHQIYPLTRDHSMVQGMIDAGMITEAQAIGHPDANKITRALGMKPEVEVEVRPEPMELYPGDVLILASDGLTDLVLSADILGCTRQALASGSVDHACKMLVHLANSRGGYDNITVQMARVIEAGNRSQTIAHAPPGVAGDSGGGEAQRTSGPLETVAMTRPDEAAVSQRGPAKAPPGHSHGALAVAGAAGAPAAAPAPAAGAPWAPVPPTATDAPAGVRPTATDAPAGVRPTATDAPAGVRPTATDAPTEVSPPALAGAAAAGPAAPGSAPAARAAAGGSAAAAGAETRSSAPGLTATADDSAPGLAATADDAPAVTATVNDIAPVVAPTAIDGTLALTPTATDNVPVVTAAAIPGAPALRPTAVDAARIQPLTVPGAPVPAPAPYPIAPDAPAVLSPLPLSAPAVSTPHPIAHGPAPHAAAGIPPHAGAPGAPPPLGAAPHPGAQAAPPFAGAHGALPYPGSHGAPAYPGSHGAPPYPGSHGAPPYPGSHGAPPYPAAHGAPPHAGPAFGALAPPAGPDAPGAAAIPAHAQAYAATGPRAGHVHEPSPGLAGPPSTSTTTLPSTLRSPRAGLVLLIAGVSVVVVVLLAVLLWNLTSG</sequence>